<evidence type="ECO:0000259" key="1">
    <source>
        <dbReference type="SMART" id="SM00953"/>
    </source>
</evidence>
<dbReference type="RefSeq" id="WP_232079309.1">
    <property type="nucleotide sequence ID" value="NZ_AP022613.1"/>
</dbReference>
<accession>A0A7I7YEN9</accession>
<sequence length="216" mass="23869">MSDGATLPAPPSAEELRRIGINDDEQRRIETSETWWRVHRTEGTHVLAWNAFRHYGPVLRFDPHPPPPAEHPDRTVWYGACDPGVALAEAFQIDRTIDRRSGLPYLTGLQFDRPLSVLDLAADSVGAWIIRAGGTFAISTAPHAVTQRWARAIVEAFPNLDGVRYNSRFAGGACLALFSPAHSAMRKRPVLSLPLTHPDLGGRLAAAARRLDYHIV</sequence>
<organism evidence="2 3">
    <name type="scientific">Mycobacterium conspicuum</name>
    <dbReference type="NCBI Taxonomy" id="44010"/>
    <lineage>
        <taxon>Bacteria</taxon>
        <taxon>Bacillati</taxon>
        <taxon>Actinomycetota</taxon>
        <taxon>Actinomycetes</taxon>
        <taxon>Mycobacteriales</taxon>
        <taxon>Mycobacteriaceae</taxon>
        <taxon>Mycobacterium</taxon>
    </lineage>
</organism>
<keyword evidence="3" id="KW-1185">Reference proteome</keyword>
<feature type="domain" description="RES" evidence="1">
    <location>
        <begin position="61"/>
        <end position="189"/>
    </location>
</feature>
<dbReference type="SMART" id="SM00953">
    <property type="entry name" value="RES"/>
    <property type="match status" value="1"/>
</dbReference>
<dbReference type="Pfam" id="PF08808">
    <property type="entry name" value="RES"/>
    <property type="match status" value="1"/>
</dbReference>
<dbReference type="Proteomes" id="UP000467385">
    <property type="component" value="Chromosome"/>
</dbReference>
<proteinExistence type="predicted"/>
<protein>
    <recommendedName>
        <fullName evidence="1">RES domain-containing protein</fullName>
    </recommendedName>
</protein>
<gene>
    <name evidence="2" type="ORF">MCNS_29400</name>
</gene>
<evidence type="ECO:0000313" key="2">
    <source>
        <dbReference type="EMBL" id="BBZ39877.1"/>
    </source>
</evidence>
<evidence type="ECO:0000313" key="3">
    <source>
        <dbReference type="Proteomes" id="UP000467385"/>
    </source>
</evidence>
<dbReference type="EMBL" id="AP022613">
    <property type="protein sequence ID" value="BBZ39877.1"/>
    <property type="molecule type" value="Genomic_DNA"/>
</dbReference>
<dbReference type="AlphaFoldDB" id="A0A7I7YEN9"/>
<dbReference type="InterPro" id="IPR014914">
    <property type="entry name" value="RES_dom"/>
</dbReference>
<reference evidence="2 3" key="1">
    <citation type="journal article" date="2019" name="Emerg. Microbes Infect.">
        <title>Comprehensive subspecies identification of 175 nontuberculous mycobacteria species based on 7547 genomic profiles.</title>
        <authorList>
            <person name="Matsumoto Y."/>
            <person name="Kinjo T."/>
            <person name="Motooka D."/>
            <person name="Nabeya D."/>
            <person name="Jung N."/>
            <person name="Uechi K."/>
            <person name="Horii T."/>
            <person name="Iida T."/>
            <person name="Fujita J."/>
            <person name="Nakamura S."/>
        </authorList>
    </citation>
    <scope>NUCLEOTIDE SEQUENCE [LARGE SCALE GENOMIC DNA]</scope>
    <source>
        <strain evidence="2 3">JCM 14738</strain>
    </source>
</reference>
<name>A0A7I7YEN9_9MYCO</name>